<accession>L1JAW4</accession>
<comment type="similarity">
    <text evidence="2 7">Belongs to the peptidase S9A family.</text>
</comment>
<comment type="catalytic activity">
    <reaction evidence="1">
        <text>Hydrolysis of Pro-|-Xaa &gt;&gt; Ala-|-Xaa in oligopeptides.</text>
        <dbReference type="EC" id="3.4.21.26"/>
    </reaction>
</comment>
<evidence type="ECO:0000259" key="8">
    <source>
        <dbReference type="Pfam" id="PF00326"/>
    </source>
</evidence>
<dbReference type="InterPro" id="IPR002470">
    <property type="entry name" value="Peptidase_S9A"/>
</dbReference>
<evidence type="ECO:0000256" key="6">
    <source>
        <dbReference type="ARBA" id="ARBA00045448"/>
    </source>
</evidence>
<dbReference type="STRING" id="905079.L1JAW4"/>
<keyword evidence="3 7" id="KW-0645">Protease</keyword>
<evidence type="ECO:0000313" key="11">
    <source>
        <dbReference type="EnsemblProtists" id="EKX45671"/>
    </source>
</evidence>
<evidence type="ECO:0000313" key="12">
    <source>
        <dbReference type="Proteomes" id="UP000011087"/>
    </source>
</evidence>
<keyword evidence="4 7" id="KW-0378">Hydrolase</keyword>
<dbReference type="GO" id="GO:0004252">
    <property type="term" value="F:serine-type endopeptidase activity"/>
    <property type="evidence" value="ECO:0007669"/>
    <property type="project" value="UniProtKB-UniRule"/>
</dbReference>
<name>L1JAW4_GUITC</name>
<evidence type="ECO:0000256" key="1">
    <source>
        <dbReference type="ARBA" id="ARBA00001070"/>
    </source>
</evidence>
<evidence type="ECO:0000256" key="7">
    <source>
        <dbReference type="RuleBase" id="RU368024"/>
    </source>
</evidence>
<keyword evidence="12" id="KW-1185">Reference proteome</keyword>
<dbReference type="Pfam" id="PF02897">
    <property type="entry name" value="Peptidase_S9_N"/>
    <property type="match status" value="1"/>
</dbReference>
<feature type="domain" description="Peptidase S9A N-terminal" evidence="9">
    <location>
        <begin position="19"/>
        <end position="416"/>
    </location>
</feature>
<dbReference type="Proteomes" id="UP000011087">
    <property type="component" value="Unassembled WGS sequence"/>
</dbReference>
<evidence type="ECO:0000256" key="4">
    <source>
        <dbReference type="ARBA" id="ARBA00022801"/>
    </source>
</evidence>
<reference evidence="11" key="3">
    <citation type="submission" date="2015-06" db="UniProtKB">
        <authorList>
            <consortium name="EnsemblProtists"/>
        </authorList>
    </citation>
    <scope>IDENTIFICATION</scope>
</reference>
<dbReference type="PaxDb" id="55529-EKX45671"/>
<dbReference type="Gene3D" id="3.40.50.1820">
    <property type="entry name" value="alpha/beta hydrolase"/>
    <property type="match status" value="1"/>
</dbReference>
<dbReference type="AlphaFoldDB" id="L1JAW4"/>
<reference evidence="10 12" key="1">
    <citation type="journal article" date="2012" name="Nature">
        <title>Algal genomes reveal evolutionary mosaicism and the fate of nucleomorphs.</title>
        <authorList>
            <consortium name="DOE Joint Genome Institute"/>
            <person name="Curtis B.A."/>
            <person name="Tanifuji G."/>
            <person name="Burki F."/>
            <person name="Gruber A."/>
            <person name="Irimia M."/>
            <person name="Maruyama S."/>
            <person name="Arias M.C."/>
            <person name="Ball S.G."/>
            <person name="Gile G.H."/>
            <person name="Hirakawa Y."/>
            <person name="Hopkins J.F."/>
            <person name="Kuo A."/>
            <person name="Rensing S.A."/>
            <person name="Schmutz J."/>
            <person name="Symeonidi A."/>
            <person name="Elias M."/>
            <person name="Eveleigh R.J."/>
            <person name="Herman E.K."/>
            <person name="Klute M.J."/>
            <person name="Nakayama T."/>
            <person name="Obornik M."/>
            <person name="Reyes-Prieto A."/>
            <person name="Armbrust E.V."/>
            <person name="Aves S.J."/>
            <person name="Beiko R.G."/>
            <person name="Coutinho P."/>
            <person name="Dacks J.B."/>
            <person name="Durnford D.G."/>
            <person name="Fast N.M."/>
            <person name="Green B.R."/>
            <person name="Grisdale C.J."/>
            <person name="Hempel F."/>
            <person name="Henrissat B."/>
            <person name="Hoppner M.P."/>
            <person name="Ishida K."/>
            <person name="Kim E."/>
            <person name="Koreny L."/>
            <person name="Kroth P.G."/>
            <person name="Liu Y."/>
            <person name="Malik S.B."/>
            <person name="Maier U.G."/>
            <person name="McRose D."/>
            <person name="Mock T."/>
            <person name="Neilson J.A."/>
            <person name="Onodera N.T."/>
            <person name="Poole A.M."/>
            <person name="Pritham E.J."/>
            <person name="Richards T.A."/>
            <person name="Rocap G."/>
            <person name="Roy S.W."/>
            <person name="Sarai C."/>
            <person name="Schaack S."/>
            <person name="Shirato S."/>
            <person name="Slamovits C.H."/>
            <person name="Spencer D.F."/>
            <person name="Suzuki S."/>
            <person name="Worden A.Z."/>
            <person name="Zauner S."/>
            <person name="Barry K."/>
            <person name="Bell C."/>
            <person name="Bharti A.K."/>
            <person name="Crow J.A."/>
            <person name="Grimwood J."/>
            <person name="Kramer R."/>
            <person name="Lindquist E."/>
            <person name="Lucas S."/>
            <person name="Salamov A."/>
            <person name="McFadden G.I."/>
            <person name="Lane C.E."/>
            <person name="Keeling P.J."/>
            <person name="Gray M.W."/>
            <person name="Grigoriev I.V."/>
            <person name="Archibald J.M."/>
        </authorList>
    </citation>
    <scope>NUCLEOTIDE SEQUENCE</scope>
    <source>
        <strain evidence="10 12">CCMP2712</strain>
    </source>
</reference>
<dbReference type="RefSeq" id="XP_005832651.1">
    <property type="nucleotide sequence ID" value="XM_005832594.1"/>
</dbReference>
<evidence type="ECO:0000313" key="10">
    <source>
        <dbReference type="EMBL" id="EKX45671.1"/>
    </source>
</evidence>
<dbReference type="InterPro" id="IPR023302">
    <property type="entry name" value="Pept_S9A_N"/>
</dbReference>
<evidence type="ECO:0000256" key="3">
    <source>
        <dbReference type="ARBA" id="ARBA00022670"/>
    </source>
</evidence>
<dbReference type="Pfam" id="PF00326">
    <property type="entry name" value="Peptidase_S9"/>
    <property type="match status" value="1"/>
</dbReference>
<dbReference type="OMA" id="NGYWYIT"/>
<dbReference type="Gene3D" id="2.130.10.120">
    <property type="entry name" value="Prolyl oligopeptidase, N-terminal domain"/>
    <property type="match status" value="1"/>
</dbReference>
<dbReference type="PRINTS" id="PR00862">
    <property type="entry name" value="PROLIGOPTASE"/>
</dbReference>
<dbReference type="EC" id="3.4.21.-" evidence="7"/>
<dbReference type="InterPro" id="IPR051543">
    <property type="entry name" value="Serine_Peptidase_S9A"/>
</dbReference>
<dbReference type="GeneID" id="17302205"/>
<organism evidence="10">
    <name type="scientific">Guillardia theta (strain CCMP2712)</name>
    <name type="common">Cryptophyte</name>
    <dbReference type="NCBI Taxonomy" id="905079"/>
    <lineage>
        <taxon>Eukaryota</taxon>
        <taxon>Cryptophyceae</taxon>
        <taxon>Pyrenomonadales</taxon>
        <taxon>Geminigeraceae</taxon>
        <taxon>Guillardia</taxon>
    </lineage>
</organism>
<dbReference type="SUPFAM" id="SSF53474">
    <property type="entry name" value="alpha/beta-Hydrolases"/>
    <property type="match status" value="1"/>
</dbReference>
<proteinExistence type="inferred from homology"/>
<dbReference type="SUPFAM" id="SSF50993">
    <property type="entry name" value="Peptidase/esterase 'gauge' domain"/>
    <property type="match status" value="1"/>
</dbReference>
<feature type="domain" description="Peptidase S9 prolyl oligopeptidase catalytic" evidence="8">
    <location>
        <begin position="476"/>
        <end position="692"/>
    </location>
</feature>
<evidence type="ECO:0000256" key="5">
    <source>
        <dbReference type="ARBA" id="ARBA00022825"/>
    </source>
</evidence>
<dbReference type="eggNOG" id="KOG2237">
    <property type="taxonomic scope" value="Eukaryota"/>
</dbReference>
<dbReference type="FunFam" id="3.40.50.1820:FF:000005">
    <property type="entry name" value="Prolyl endopeptidase"/>
    <property type="match status" value="1"/>
</dbReference>
<dbReference type="InterPro" id="IPR001375">
    <property type="entry name" value="Peptidase_S9_cat"/>
</dbReference>
<comment type="function">
    <text evidence="6">Serine peptidase whose precise substrate specificity remains unclear. Does not cleave peptides after a arginine or lysine residue. Regulates trans-Golgi network morphology and sorting by regulating the membrane binding of the AP-1 complex. May play a role in the regulation of synaptic vesicle exocytosis.</text>
</comment>
<evidence type="ECO:0000256" key="2">
    <source>
        <dbReference type="ARBA" id="ARBA00005228"/>
    </source>
</evidence>
<dbReference type="InterPro" id="IPR029058">
    <property type="entry name" value="AB_hydrolase_fold"/>
</dbReference>
<dbReference type="OrthoDB" id="248387at2759"/>
<dbReference type="PANTHER" id="PTHR11757">
    <property type="entry name" value="PROTEASE FAMILY S9A OLIGOPEPTIDASE"/>
    <property type="match status" value="1"/>
</dbReference>
<evidence type="ECO:0000259" key="9">
    <source>
        <dbReference type="Pfam" id="PF02897"/>
    </source>
</evidence>
<dbReference type="HOGENOM" id="CLU_011290_0_1_1"/>
<dbReference type="EnsemblProtists" id="EKX45671">
    <property type="protein sequence ID" value="EKX45671"/>
    <property type="gene ID" value="GUITHDRAFT_94614"/>
</dbReference>
<sequence>MIPPKDVLFGKVEGENRGPCPMDPALKRKDDLYWLRDDTRSNPKVLAHLNRENAYFEHKFRPLRRLHTKIYREFVSHVKETDEEVPYPWGNYIYYTRTVKGLSYPIHCRRLTDTKEKASAEEVVLDVNLLSKGKKYCDVHSVEPSPDHQLIGFTVDHTGYETFEIKIKDMATGRLIPLGVDESAGQMVWGSSNSEFFYTTMDSEHRPYKVWKHVLGEDQSKDVCLFTEDDELFWIDIDKTCSGRFLIVESCSPTTSEIHVLDLQDSKATLSVVQPRVKDHRYSVEHWGEHFYIITNMDKCINSKLVKTKISSPSRDHWVEVLPYEKSTKLDYLVCFADHVVINGRSNGLKMCKIMDMRTGAVHDLHFDEECYDMYPKKNKQFDSKLFRFGYSSLVTPHSTFEYDMTTRKKTMLKEQEVPGYDRSMYRTARIMAQARDGEQVAVSLVFHKDCAWAKSRSPSPMMLYGYGSYGICIDPSFDSKTISFLDRGMIYAIAHIRGGGEMGRQWYEEQGKFLTKMNTFTDFCDCAEHLIKLGMTTSSRLAISGRSAGGLLMGAVMNLRPDLFRVVVAGVPFVDIMATMSDPSIPLTITEWEEWGNPNERRFFDYMLSYSPVDNIRDAHYPALLVTAGLNDPRVPYWEPAKWVARLREKNKSKKPMLLRTDMSSGHFAASDRYRLMAERSIEFAFVVDQLECRELLN</sequence>
<dbReference type="GO" id="GO:0006508">
    <property type="term" value="P:proteolysis"/>
    <property type="evidence" value="ECO:0007669"/>
    <property type="project" value="UniProtKB-KW"/>
</dbReference>
<dbReference type="EMBL" id="JH992998">
    <property type="protein sequence ID" value="EKX45671.1"/>
    <property type="molecule type" value="Genomic_DNA"/>
</dbReference>
<keyword evidence="5 7" id="KW-0720">Serine protease</keyword>
<protein>
    <recommendedName>
        <fullName evidence="7">Prolyl endopeptidase</fullName>
        <ecNumber evidence="7">3.4.21.-</ecNumber>
    </recommendedName>
</protein>
<gene>
    <name evidence="10" type="ORF">GUITHDRAFT_94614</name>
</gene>
<reference evidence="12" key="2">
    <citation type="submission" date="2012-11" db="EMBL/GenBank/DDBJ databases">
        <authorList>
            <person name="Kuo A."/>
            <person name="Curtis B.A."/>
            <person name="Tanifuji G."/>
            <person name="Burki F."/>
            <person name="Gruber A."/>
            <person name="Irimia M."/>
            <person name="Maruyama S."/>
            <person name="Arias M.C."/>
            <person name="Ball S.G."/>
            <person name="Gile G.H."/>
            <person name="Hirakawa Y."/>
            <person name="Hopkins J.F."/>
            <person name="Rensing S.A."/>
            <person name="Schmutz J."/>
            <person name="Symeonidi A."/>
            <person name="Elias M."/>
            <person name="Eveleigh R.J."/>
            <person name="Herman E.K."/>
            <person name="Klute M.J."/>
            <person name="Nakayama T."/>
            <person name="Obornik M."/>
            <person name="Reyes-Prieto A."/>
            <person name="Armbrust E.V."/>
            <person name="Aves S.J."/>
            <person name="Beiko R.G."/>
            <person name="Coutinho P."/>
            <person name="Dacks J.B."/>
            <person name="Durnford D.G."/>
            <person name="Fast N.M."/>
            <person name="Green B.R."/>
            <person name="Grisdale C."/>
            <person name="Hempe F."/>
            <person name="Henrissat B."/>
            <person name="Hoppner M.P."/>
            <person name="Ishida K.-I."/>
            <person name="Kim E."/>
            <person name="Koreny L."/>
            <person name="Kroth P.G."/>
            <person name="Liu Y."/>
            <person name="Malik S.-B."/>
            <person name="Maier U.G."/>
            <person name="McRose D."/>
            <person name="Mock T."/>
            <person name="Neilson J.A."/>
            <person name="Onodera N.T."/>
            <person name="Poole A.M."/>
            <person name="Pritham E.J."/>
            <person name="Richards T.A."/>
            <person name="Rocap G."/>
            <person name="Roy S.W."/>
            <person name="Sarai C."/>
            <person name="Schaack S."/>
            <person name="Shirato S."/>
            <person name="Slamovits C.H."/>
            <person name="Spencer D.F."/>
            <person name="Suzuki S."/>
            <person name="Worden A.Z."/>
            <person name="Zauner S."/>
            <person name="Barry K."/>
            <person name="Bell C."/>
            <person name="Bharti A.K."/>
            <person name="Crow J.A."/>
            <person name="Grimwood J."/>
            <person name="Kramer R."/>
            <person name="Lindquist E."/>
            <person name="Lucas S."/>
            <person name="Salamov A."/>
            <person name="McFadden G.I."/>
            <person name="Lane C.E."/>
            <person name="Keeling P.J."/>
            <person name="Gray M.W."/>
            <person name="Grigoriev I.V."/>
            <person name="Archibald J.M."/>
        </authorList>
    </citation>
    <scope>NUCLEOTIDE SEQUENCE</scope>
    <source>
        <strain evidence="12">CCMP2712</strain>
    </source>
</reference>
<dbReference type="PANTHER" id="PTHR11757:SF19">
    <property type="entry name" value="PROLYL ENDOPEPTIDASE-LIKE"/>
    <property type="match status" value="1"/>
</dbReference>
<dbReference type="KEGG" id="gtt:GUITHDRAFT_94614"/>